<evidence type="ECO:0000256" key="1">
    <source>
        <dbReference type="ARBA" id="ARBA00022729"/>
    </source>
</evidence>
<feature type="disulfide bond" evidence="4">
    <location>
        <begin position="535"/>
        <end position="562"/>
    </location>
</feature>
<dbReference type="eggNOG" id="KOG3627">
    <property type="taxonomic scope" value="Eukaryota"/>
</dbReference>
<keyword evidence="4" id="KW-0768">Sushi</keyword>
<feature type="chain" id="PRO_5012304707" description="Sushi, von Willebrand factor type A, EGF and pentraxin domain-containing protein 1" evidence="5">
    <location>
        <begin position="29"/>
        <end position="1220"/>
    </location>
</feature>
<feature type="disulfide bond" evidence="4">
    <location>
        <begin position="448"/>
        <end position="491"/>
    </location>
</feature>
<dbReference type="Proteomes" id="UP000007879">
    <property type="component" value="Unassembled WGS sequence"/>
</dbReference>
<feature type="domain" description="Sushi" evidence="7">
    <location>
        <begin position="446"/>
        <end position="506"/>
    </location>
</feature>
<feature type="domain" description="Sushi" evidence="7">
    <location>
        <begin position="385"/>
        <end position="445"/>
    </location>
</feature>
<name>A0A1X7UZD6_AMPQE</name>
<dbReference type="Pfam" id="PF00089">
    <property type="entry name" value="Trypsin"/>
    <property type="match status" value="1"/>
</dbReference>
<dbReference type="eggNOG" id="KOG4297">
    <property type="taxonomic scope" value="Eukaryota"/>
</dbReference>
<proteinExistence type="predicted"/>
<dbReference type="InterPro" id="IPR009003">
    <property type="entry name" value="Peptidase_S1_PA"/>
</dbReference>
<evidence type="ECO:0000256" key="5">
    <source>
        <dbReference type="SAM" id="SignalP"/>
    </source>
</evidence>
<evidence type="ECO:0000313" key="8">
    <source>
        <dbReference type="EnsemblMetazoa" id="Aqu2.1.32717_001"/>
    </source>
</evidence>
<accession>A0A1X7UZD6</accession>
<dbReference type="GO" id="GO:0006508">
    <property type="term" value="P:proteolysis"/>
    <property type="evidence" value="ECO:0007669"/>
    <property type="project" value="InterPro"/>
</dbReference>
<protein>
    <recommendedName>
        <fullName evidence="10">Sushi, von Willebrand factor type A, EGF and pentraxin domain-containing protein 1</fullName>
    </recommendedName>
</protein>
<dbReference type="InterPro" id="IPR051277">
    <property type="entry name" value="SEZ6_CSMD_C4BPB_Regulators"/>
</dbReference>
<dbReference type="SUPFAM" id="SSF57535">
    <property type="entry name" value="Complement control module/SCR domain"/>
    <property type="match status" value="12"/>
</dbReference>
<feature type="domain" description="Sushi" evidence="7">
    <location>
        <begin position="632"/>
        <end position="691"/>
    </location>
</feature>
<keyword evidence="9" id="KW-1185">Reference proteome</keyword>
<feature type="disulfide bond" evidence="4">
    <location>
        <begin position="387"/>
        <end position="430"/>
    </location>
</feature>
<keyword evidence="2" id="KW-0677">Repeat</keyword>
<evidence type="ECO:0000313" key="9">
    <source>
        <dbReference type="Proteomes" id="UP000007879"/>
    </source>
</evidence>
<feature type="domain" description="Sushi" evidence="7">
    <location>
        <begin position="507"/>
        <end position="564"/>
    </location>
</feature>
<feature type="domain" description="Sushi" evidence="7">
    <location>
        <begin position="696"/>
        <end position="752"/>
    </location>
</feature>
<dbReference type="PROSITE" id="PS50923">
    <property type="entry name" value="SUSHI"/>
    <property type="match status" value="12"/>
</dbReference>
<dbReference type="STRING" id="400682.A0A1X7UZD6"/>
<dbReference type="InterPro" id="IPR001254">
    <property type="entry name" value="Trypsin_dom"/>
</dbReference>
<dbReference type="InParanoid" id="A0A1X7UZD6"/>
<reference evidence="8" key="2">
    <citation type="submission" date="2017-05" db="UniProtKB">
        <authorList>
            <consortium name="EnsemblMetazoa"/>
        </authorList>
    </citation>
    <scope>IDENTIFICATION</scope>
</reference>
<dbReference type="Pfam" id="PF00084">
    <property type="entry name" value="Sushi"/>
    <property type="match status" value="11"/>
</dbReference>
<dbReference type="GO" id="GO:0004252">
    <property type="term" value="F:serine-type endopeptidase activity"/>
    <property type="evidence" value="ECO:0007669"/>
    <property type="project" value="InterPro"/>
</dbReference>
<feature type="domain" description="Sushi" evidence="7">
    <location>
        <begin position="978"/>
        <end position="1044"/>
    </location>
</feature>
<feature type="domain" description="Peptidase S1" evidence="6">
    <location>
        <begin position="45"/>
        <end position="311"/>
    </location>
</feature>
<feature type="signal peptide" evidence="5">
    <location>
        <begin position="1"/>
        <end position="28"/>
    </location>
</feature>
<dbReference type="InterPro" id="IPR043504">
    <property type="entry name" value="Peptidase_S1_PA_chymotrypsin"/>
</dbReference>
<dbReference type="InterPro" id="IPR035976">
    <property type="entry name" value="Sushi/SCR/CCP_sf"/>
</dbReference>
<feature type="disulfide bond" evidence="4">
    <location>
        <begin position="1015"/>
        <end position="1042"/>
    </location>
</feature>
<feature type="disulfide bond" evidence="4">
    <location>
        <begin position="416"/>
        <end position="443"/>
    </location>
</feature>
<evidence type="ECO:0000256" key="2">
    <source>
        <dbReference type="ARBA" id="ARBA00022737"/>
    </source>
</evidence>
<feature type="disulfide bond" evidence="4">
    <location>
        <begin position="662"/>
        <end position="689"/>
    </location>
</feature>
<organism evidence="8">
    <name type="scientific">Amphimedon queenslandica</name>
    <name type="common">Sponge</name>
    <dbReference type="NCBI Taxonomy" id="400682"/>
    <lineage>
        <taxon>Eukaryota</taxon>
        <taxon>Metazoa</taxon>
        <taxon>Porifera</taxon>
        <taxon>Demospongiae</taxon>
        <taxon>Heteroscleromorpha</taxon>
        <taxon>Haplosclerida</taxon>
        <taxon>Niphatidae</taxon>
        <taxon>Amphimedon</taxon>
    </lineage>
</organism>
<feature type="domain" description="Sushi" evidence="7">
    <location>
        <begin position="913"/>
        <end position="973"/>
    </location>
</feature>
<feature type="disulfide bond" evidence="4">
    <location>
        <begin position="915"/>
        <end position="958"/>
    </location>
</feature>
<dbReference type="PANTHER" id="PTHR45656:SF4">
    <property type="entry name" value="PROTEIN CBR-CLEC-78"/>
    <property type="match status" value="1"/>
</dbReference>
<feature type="domain" description="Sushi" evidence="7">
    <location>
        <begin position="753"/>
        <end position="813"/>
    </location>
</feature>
<evidence type="ECO:0000256" key="3">
    <source>
        <dbReference type="ARBA" id="ARBA00023157"/>
    </source>
</evidence>
<dbReference type="EnsemblMetazoa" id="XM_019996025.1">
    <property type="protein sequence ID" value="XP_019851584.1"/>
    <property type="gene ID" value="LOC100639987"/>
</dbReference>
<feature type="domain" description="Sushi" evidence="7">
    <location>
        <begin position="565"/>
        <end position="631"/>
    </location>
</feature>
<evidence type="ECO:0000256" key="4">
    <source>
        <dbReference type="PROSITE-ProRule" id="PRU00302"/>
    </source>
</evidence>
<dbReference type="PROSITE" id="PS50240">
    <property type="entry name" value="TRYPSIN_DOM"/>
    <property type="match status" value="1"/>
</dbReference>
<dbReference type="SUPFAM" id="SSF50494">
    <property type="entry name" value="Trypsin-like serine proteases"/>
    <property type="match status" value="1"/>
</dbReference>
<evidence type="ECO:0000259" key="6">
    <source>
        <dbReference type="PROSITE" id="PS50240"/>
    </source>
</evidence>
<gene>
    <name evidence="8" type="primary">100639987</name>
</gene>
<comment type="caution">
    <text evidence="4">Lacks conserved residue(s) required for the propagation of feature annotation.</text>
</comment>
<feature type="domain" description="Sushi" evidence="7">
    <location>
        <begin position="1159"/>
        <end position="1219"/>
    </location>
</feature>
<feature type="domain" description="Sushi" evidence="7">
    <location>
        <begin position="814"/>
        <end position="911"/>
    </location>
</feature>
<keyword evidence="3 4" id="KW-1015">Disulfide bond</keyword>
<reference evidence="9" key="1">
    <citation type="journal article" date="2010" name="Nature">
        <title>The Amphimedon queenslandica genome and the evolution of animal complexity.</title>
        <authorList>
            <person name="Srivastava M."/>
            <person name="Simakov O."/>
            <person name="Chapman J."/>
            <person name="Fahey B."/>
            <person name="Gauthier M.E."/>
            <person name="Mitros T."/>
            <person name="Richards G.S."/>
            <person name="Conaco C."/>
            <person name="Dacre M."/>
            <person name="Hellsten U."/>
            <person name="Larroux C."/>
            <person name="Putnam N.H."/>
            <person name="Stanke M."/>
            <person name="Adamska M."/>
            <person name="Darling A."/>
            <person name="Degnan S.M."/>
            <person name="Oakley T.H."/>
            <person name="Plachetzki D.C."/>
            <person name="Zhai Y."/>
            <person name="Adamski M."/>
            <person name="Calcino A."/>
            <person name="Cummins S.F."/>
            <person name="Goodstein D.M."/>
            <person name="Harris C."/>
            <person name="Jackson D.J."/>
            <person name="Leys S.P."/>
            <person name="Shu S."/>
            <person name="Woodcroft B.J."/>
            <person name="Vervoort M."/>
            <person name="Kosik K.S."/>
            <person name="Manning G."/>
            <person name="Degnan B.M."/>
            <person name="Rokhsar D.S."/>
        </authorList>
    </citation>
    <scope>NUCLEOTIDE SEQUENCE [LARGE SCALE GENOMIC DNA]</scope>
</reference>
<evidence type="ECO:0008006" key="10">
    <source>
        <dbReference type="Google" id="ProtNLM"/>
    </source>
</evidence>
<feature type="disulfide bond" evidence="4">
    <location>
        <begin position="944"/>
        <end position="971"/>
    </location>
</feature>
<dbReference type="PRINTS" id="PR00722">
    <property type="entry name" value="CHYMOTRYPSIN"/>
</dbReference>
<dbReference type="Gene3D" id="2.10.70.10">
    <property type="entry name" value="Complement Module, domain 1"/>
    <property type="match status" value="12"/>
</dbReference>
<dbReference type="Gene3D" id="2.40.10.10">
    <property type="entry name" value="Trypsin-like serine proteases"/>
    <property type="match status" value="1"/>
</dbReference>
<dbReference type="SMART" id="SM00020">
    <property type="entry name" value="Tryp_SPc"/>
    <property type="match status" value="1"/>
</dbReference>
<dbReference type="SMART" id="SM00032">
    <property type="entry name" value="CCP"/>
    <property type="match status" value="12"/>
</dbReference>
<sequence>MREVPSSSSSSLLLVLLLFLLSLIPVYSIPNQVCVNQDPGSDSGRIAGRQSPQGERQWVVLLWINCNLRLTTCEGSLVSEDWVLTSASCLPCGSDASVVIDIGLYHNDLRHDMIHNNPIARIGADKVIIHPKYKAEGVRMRENDLALLHLSAPVNSSFIIKLIDCNKMKHDKGKFHSFLSSGWGGSWLYSSVEVKPLHDVYLYMWTHEQCNGALGDSAPANNSIFCAGVKDPQNTIASFSGHQGPCFVNHGSPLVTQSARILTEDDGLLNIICEWRLCGVLTYGLSCDVNGLPGYFMDLCHYESWLSETMKQEKDRLMSLRACPAPPPPPLNGYICGLDNREGISSNGRVQFCCERGYRPRGSHVLTCDRTKRQWVPSVGTCEPVRCPTLPVPLYGFSHPFSCHNSSYTMTCWFSCIRGYQLLGHGLLTCQEDGTWSNIPPNCQPIDCGPPPAGGNLLVEYSLTTYNSIAVYTCKDCHRLNSINASITRQCRDNGHWSGPLPSCQMIHCPVLAPPKHGRIVQSSLACGSQAMFYCMDGYVLLGASISICLTSGEWSQSTPYCVSATCPMPVVEDSVNFLPPTPDNPPRQNYTIGDIINIKCQNCRTPTGGSTQLTCTEQGRWDGVPAQCEWVTCVLPKLLLNGQIFPLGNVYFCGTYVRFRCYRGYRLVGKANTYCSENGTWTQPFPSCKSLHPNKECPLIHVDNGAATITRTNVGGVANVSCDSCYEIRGSSVLRCMEGGYWDQPTPTCEKKLCPSLLPPSNSKTYQDINHGRKCGDVIFFDCNHGYTREGPRAISCLPSGHWSHQPPSCRAVMCPSPPQPKPNSRVCSVSYDSDSERKIIDDIPSSGYGPLLTPDYLPPFDQDSFPAGSSVEYCCRPGLMILGERPGEAESRTISCLSTGEWSGQPPKCSVFCELAPSLPIGLMADGNRTQYTTGSAAHFSCSNSHVLIGNSTLLCSSNGQWNSPLPYCISSSCYRFCPSPPIPQNGRLVSVNNNSYSDVGGISEGSIAIYICNRGYYIHGSIARRCTATGQWSGETTICLRSIFPRSKFILRHPVTKEWMTTDNWHFTVSQPVYLACQSSTGNAHQIKKLSGPEIDEINVRVSHFSVANRSHELLLQPVTKEGAHSITGEYGCHVTARNSNSQYIDRKILIQYNDHFCPSPSPVSNGDIILSGNTPSSCYTAKCHHGYRLIGNRYRTCQLNGEWSMPTGFPPQCVPV</sequence>
<feature type="domain" description="Sushi" evidence="7">
    <location>
        <begin position="321"/>
        <end position="384"/>
    </location>
</feature>
<feature type="disulfide bond" evidence="4">
    <location>
        <begin position="784"/>
        <end position="811"/>
    </location>
</feature>
<evidence type="ECO:0000259" key="7">
    <source>
        <dbReference type="PROSITE" id="PS50923"/>
    </source>
</evidence>
<dbReference type="EnsemblMetazoa" id="Aqu2.1.32717_001">
    <property type="protein sequence ID" value="Aqu2.1.32717_001"/>
    <property type="gene ID" value="Aqu2.1.32717"/>
</dbReference>
<feature type="disulfide bond" evidence="4">
    <location>
        <begin position="723"/>
        <end position="750"/>
    </location>
</feature>
<dbReference type="InterPro" id="IPR000436">
    <property type="entry name" value="Sushi_SCR_CCP_dom"/>
</dbReference>
<dbReference type="InterPro" id="IPR001314">
    <property type="entry name" value="Peptidase_S1A"/>
</dbReference>
<feature type="disulfide bond" evidence="4">
    <location>
        <begin position="755"/>
        <end position="798"/>
    </location>
</feature>
<dbReference type="AlphaFoldDB" id="A0A1X7UZD6"/>
<keyword evidence="1 5" id="KW-0732">Signal</keyword>
<dbReference type="CDD" id="cd00033">
    <property type="entry name" value="CCP"/>
    <property type="match status" value="11"/>
</dbReference>
<dbReference type="KEGG" id="aqu:100639987"/>
<dbReference type="OrthoDB" id="406096at2759"/>
<dbReference type="PANTHER" id="PTHR45656">
    <property type="entry name" value="PROTEIN CBR-CLEC-78"/>
    <property type="match status" value="1"/>
</dbReference>